<comment type="subcellular location">
    <subcellularLocation>
        <location evidence="1">Cell envelope</location>
    </subcellularLocation>
</comment>
<feature type="region of interest" description="Disordered" evidence="3">
    <location>
        <begin position="1638"/>
        <end position="1657"/>
    </location>
</feature>
<dbReference type="Pfam" id="PF18998">
    <property type="entry name" value="Flg_new_2"/>
    <property type="match status" value="1"/>
</dbReference>
<dbReference type="InterPro" id="IPR042229">
    <property type="entry name" value="Listeria/Bacterioides_rpt_sf"/>
</dbReference>
<feature type="region of interest" description="Disordered" evidence="3">
    <location>
        <begin position="1589"/>
        <end position="1628"/>
    </location>
</feature>
<comment type="caution">
    <text evidence="6">The sequence shown here is derived from an EMBL/GenBank/DDBJ whole genome shotgun (WGS) entry which is preliminary data.</text>
</comment>
<dbReference type="InterPro" id="IPR003343">
    <property type="entry name" value="Big_2"/>
</dbReference>
<evidence type="ECO:0000256" key="2">
    <source>
        <dbReference type="ARBA" id="ARBA00022737"/>
    </source>
</evidence>
<organism evidence="6 7">
    <name type="scientific">Acetivibrio mesophilus</name>
    <dbReference type="NCBI Taxonomy" id="2487273"/>
    <lineage>
        <taxon>Bacteria</taxon>
        <taxon>Bacillati</taxon>
        <taxon>Bacillota</taxon>
        <taxon>Clostridia</taxon>
        <taxon>Eubacteriales</taxon>
        <taxon>Oscillospiraceae</taxon>
        <taxon>Acetivibrio</taxon>
    </lineage>
</organism>
<feature type="compositionally biased region" description="Gly residues" evidence="3">
    <location>
        <begin position="1598"/>
        <end position="1620"/>
    </location>
</feature>
<proteinExistence type="predicted"/>
<dbReference type="PANTHER" id="PTHR43308">
    <property type="entry name" value="OUTER MEMBRANE PROTEIN ALPHA-RELATED"/>
    <property type="match status" value="1"/>
</dbReference>
<dbReference type="InterPro" id="IPR008964">
    <property type="entry name" value="Invasin/intimin_cell_adhesion"/>
</dbReference>
<dbReference type="InterPro" id="IPR013378">
    <property type="entry name" value="InlB-like_B-rpt"/>
</dbReference>
<dbReference type="Gene3D" id="2.60.40.4270">
    <property type="entry name" value="Listeria-Bacteroides repeat domain"/>
    <property type="match status" value="1"/>
</dbReference>
<feature type="chain" id="PRO_5020316092" description="SLH domain-containing protein" evidence="4">
    <location>
        <begin position="29"/>
        <end position="1888"/>
    </location>
</feature>
<accession>A0A4Q0I6N4</accession>
<dbReference type="SUPFAM" id="SSF49373">
    <property type="entry name" value="Invasin/intimin cell-adhesion fragments"/>
    <property type="match status" value="1"/>
</dbReference>
<feature type="domain" description="SLH" evidence="5">
    <location>
        <begin position="1706"/>
        <end position="1764"/>
    </location>
</feature>
<dbReference type="Pfam" id="PF02368">
    <property type="entry name" value="Big_2"/>
    <property type="match status" value="1"/>
</dbReference>
<dbReference type="RefSeq" id="WP_128705803.1">
    <property type="nucleotide sequence ID" value="NZ_RLII01000003.1"/>
</dbReference>
<evidence type="ECO:0000256" key="1">
    <source>
        <dbReference type="ARBA" id="ARBA00004196"/>
    </source>
</evidence>
<dbReference type="SUPFAM" id="SSF52317">
    <property type="entry name" value="Class I glutamine amidotransferase-like"/>
    <property type="match status" value="1"/>
</dbReference>
<feature type="compositionally biased region" description="Polar residues" evidence="3">
    <location>
        <begin position="1643"/>
        <end position="1655"/>
    </location>
</feature>
<keyword evidence="7" id="KW-1185">Reference proteome</keyword>
<dbReference type="NCBIfam" id="TIGR02543">
    <property type="entry name" value="List_Bact_rpt"/>
    <property type="match status" value="1"/>
</dbReference>
<dbReference type="InterPro" id="IPR001119">
    <property type="entry name" value="SLH_dom"/>
</dbReference>
<dbReference type="Pfam" id="PF09479">
    <property type="entry name" value="Flg_new"/>
    <property type="match status" value="1"/>
</dbReference>
<feature type="signal peptide" evidence="4">
    <location>
        <begin position="1"/>
        <end position="28"/>
    </location>
</feature>
<feature type="domain" description="SLH" evidence="5">
    <location>
        <begin position="1831"/>
        <end position="1888"/>
    </location>
</feature>
<evidence type="ECO:0000259" key="5">
    <source>
        <dbReference type="PROSITE" id="PS51272"/>
    </source>
</evidence>
<dbReference type="InterPro" id="IPR013783">
    <property type="entry name" value="Ig-like_fold"/>
</dbReference>
<keyword evidence="2" id="KW-0677">Repeat</keyword>
<gene>
    <name evidence="6" type="ORF">EFD62_04620</name>
</gene>
<dbReference type="PROSITE" id="PS51272">
    <property type="entry name" value="SLH"/>
    <property type="match status" value="3"/>
</dbReference>
<dbReference type="Gene3D" id="2.60.40.1080">
    <property type="match status" value="1"/>
</dbReference>
<name>A0A4Q0I6N4_9FIRM</name>
<evidence type="ECO:0000256" key="4">
    <source>
        <dbReference type="SAM" id="SignalP"/>
    </source>
</evidence>
<dbReference type="Pfam" id="PF00395">
    <property type="entry name" value="SLH"/>
    <property type="match status" value="3"/>
</dbReference>
<evidence type="ECO:0000313" key="7">
    <source>
        <dbReference type="Proteomes" id="UP000289166"/>
    </source>
</evidence>
<dbReference type="InterPro" id="IPR051465">
    <property type="entry name" value="Cell_Envelope_Struct_Comp"/>
</dbReference>
<dbReference type="GO" id="GO:0030313">
    <property type="term" value="C:cell envelope"/>
    <property type="evidence" value="ECO:0007669"/>
    <property type="project" value="UniProtKB-SubCell"/>
</dbReference>
<dbReference type="SMART" id="SM00635">
    <property type="entry name" value="BID_2"/>
    <property type="match status" value="1"/>
</dbReference>
<protein>
    <recommendedName>
        <fullName evidence="5">SLH domain-containing protein</fullName>
    </recommendedName>
</protein>
<dbReference type="EMBL" id="RLII01000003">
    <property type="protein sequence ID" value="RXE60043.1"/>
    <property type="molecule type" value="Genomic_DNA"/>
</dbReference>
<dbReference type="Gene3D" id="2.60.40.10">
    <property type="entry name" value="Immunoglobulins"/>
    <property type="match status" value="1"/>
</dbReference>
<feature type="domain" description="SLH" evidence="5">
    <location>
        <begin position="1765"/>
        <end position="1828"/>
    </location>
</feature>
<evidence type="ECO:0000313" key="6">
    <source>
        <dbReference type="EMBL" id="RXE60043.1"/>
    </source>
</evidence>
<reference evidence="7" key="1">
    <citation type="submission" date="2018-11" db="EMBL/GenBank/DDBJ databases">
        <title>Genome sequencing of a novel mesophilic and cellulolytic organism within the genus Hungateiclostridium.</title>
        <authorList>
            <person name="Rettenmaier R."/>
            <person name="Liebl W."/>
            <person name="Zverlov V."/>
        </authorList>
    </citation>
    <scope>NUCLEOTIDE SEQUENCE [LARGE SCALE GENOMIC DNA]</scope>
    <source>
        <strain evidence="7">N2K1</strain>
    </source>
</reference>
<keyword evidence="4" id="KW-0732">Signal</keyword>
<dbReference type="InterPro" id="IPR029062">
    <property type="entry name" value="Class_I_gatase-like"/>
</dbReference>
<dbReference type="Proteomes" id="UP000289166">
    <property type="component" value="Unassembled WGS sequence"/>
</dbReference>
<dbReference type="OrthoDB" id="7820733at2"/>
<evidence type="ECO:0000256" key="3">
    <source>
        <dbReference type="SAM" id="MobiDB-lite"/>
    </source>
</evidence>
<dbReference type="InterPro" id="IPR044060">
    <property type="entry name" value="Bacterial_rp_domain"/>
</dbReference>
<sequence length="1888" mass="206847">MKFKTQRIVATILTLCMFLALLPTATFANTNSFDESEIWLEEEQLEAIVDEITQTDVTSIASNEAPEGYVPQNTLMQKAVRLFAEESSKKVLLVEDVLPWSSTANQVVLGSLTQYQKVTTSQFLSVDLSEYGVIVFANDQPFATYENYSMFKEYMELFASIGGVIVFGACDAGWSNGSLIEKLPGDVTKQTHYVVKNHIADYNHPIVTGSLSDNTALLDGDLTGSYCSHVSFDEESLPVGSKVILREDDTNRPTLVEYPLGKGRVIASGLTWEFTYDRAGKSGSYGPIGYFAQKAMDDMFRYAIRVSSIDVNDLNALKQYYMNKNGHYIVVGDKQAPNNPPIENATVSVGTKKYTTDANGMVTYTDAFGVNTVTVTAEGYRTNKQYYDLKQRTSRMIFMEPIKNDGRPYISMVADTKLYYDLRTQTRQFTEGDSTMLNLKVDGVWGSHLGGKYIIYQDSVAGGAAGKSISSSTGYFAFAPGKSLNPGVPVKLKMVSNGGIESEPIVINLAINKKNNVSNQFNNAYNISKISKLKLGGDSNASAPNDDFKKLFPIDLSVEGAEVPVEISISEDADGYTIKGVVGFASGEYTKGLLNGKSEDNKKEWSNLKKDIQNAKERLGDRSKLFNDRKDKLAKTPWKSSVSFNVQVCGFLEVKLDKNGKIVNGSGGIIVDGGAEFNIGKTFAAGPVPVYFELKIGAGAKFQGDFTFYTADEGLGFKLGGSIKITLPSISAGGGVGVRGVATVGLEGGAELEMEIVPNWAGAIEAYGAVSIKVLFVIDFKWKFAKGNWQLWPNANKARAFSLFGNEYEYLQPELLITSRDYNQKTTMWNNGRNAKLFRIVDEVDIISLQDWIMPNSMPQISKVEDKMVMLFHADDSTRATGDNIVLMYSVCENNVWSEPEPVWASDTADMFFNHIVVNDELYVVWQKQKSKVTKVTAEDLLAEVAENSEICYAKWNKDNNSFEQQQFVTDNAVLDMYPTLAVKDDEVSVVWVSNSESDPLGTSGEYSVMKSSLISENFDTPAKLYETKDYISDIATGYVNNKLAVIASVGFDSETAEVIYIDDDGTKNLSDSVSASALKFNNERFYWQLEGAIYEYDSTDNSTTRITAGDAKVISSSYKLVKNKDKSAIVWIDVTNGIYSVKASVLSGNSWSAPITLLTLDDSIIQYMDVCLLDSGNWQVIMNNLKKDSDMYSLVFANINTKTDIALESVYADEHNKSGDSLPINYSVTNLGENTVERVNVKIYAGDNVYTDKFVDCKIEPGATVEFTENIDTSNVDSVTDVTVFVESEDESDLTNNSEIIKIGLVDVSVSLSQYQIDENTIIVNAHIKNESKTPANVAISVVEDSLDGIVLDVKNLGALDDEQDYVYVYTIDATQIDFGEEGRKSYFFNINTLEPNLNGDTTDLIIVYPAVEENIGTAEIEEIAIEPVTGLSLDRRNVELTISGETYETAQLSASIAPQDATYKDVMWEVENADIAYVDSEGKVTARSVGQTKVIATSYDGEFVDEAIVTVYDGDTKYQLTINAGTGGSIITGATGEYFAGQSINISAQANSGYKFKNWTSSDGGSFEDENSETTTFAMPSNATTITANFESTGNGDSGSGGSGSGGSGSSGSSGRGSTGSNTTTCIVTFETNGGSKVDSQRISQNGKATQPTAPKKDGFTFAGWYLDKELTKEYDFDAGVKSDITIYAKWTEDTVMPTPPIEWVNPFEDVKTSDWFYSDVEYVVQNGLFSGTSATTFEPNNRMTRAMLVTVLWRLEGSPVLGNNPFEDVPSGQWYSEAVAWAAQNGIVSGMGDGLFAPNSDITREQMATILYRYEQFSGKIPPDIVADREFSDWDDISDYAKNPVNVLTAQGIINGKPGNLFDPKGTATRAEVAAMLHRFLEVVK</sequence>